<evidence type="ECO:0000313" key="1">
    <source>
        <dbReference type="EMBL" id="MBB4653423.1"/>
    </source>
</evidence>
<organism evidence="1 2">
    <name type="scientific">Aminobacter niigataensis</name>
    <dbReference type="NCBI Taxonomy" id="83265"/>
    <lineage>
        <taxon>Bacteria</taxon>
        <taxon>Pseudomonadati</taxon>
        <taxon>Pseudomonadota</taxon>
        <taxon>Alphaproteobacteria</taxon>
        <taxon>Hyphomicrobiales</taxon>
        <taxon>Phyllobacteriaceae</taxon>
        <taxon>Aminobacter</taxon>
    </lineage>
</organism>
<dbReference type="PANTHER" id="PTHR39327">
    <property type="match status" value="1"/>
</dbReference>
<comment type="caution">
    <text evidence="1">The sequence shown here is derived from an EMBL/GenBank/DDBJ whole genome shotgun (WGS) entry which is preliminary data.</text>
</comment>
<dbReference type="Gene3D" id="3.10.620.30">
    <property type="match status" value="1"/>
</dbReference>
<evidence type="ECO:0000313" key="2">
    <source>
        <dbReference type="Proteomes" id="UP000539538"/>
    </source>
</evidence>
<sequence length="204" mass="22664">MTERTMGNWLVSPLSALLIVTACTVSAAAHPSLMLTGSLTTQPFGHLELCKRLPAECSVRSEEQAPLILTEKLKARLEAVTAWVNSAVRPMNDIDIYGIDEYWTYPEKRGDCEDYVLLKRRILMDEGVSASDLLITVLKKPDGEGHAVLTVRTDIGDLILDNLNDAVSPWDETGYIYLKRQATYDSGRWVTVREGHSELVGSVQ</sequence>
<dbReference type="InterPro" id="IPR010319">
    <property type="entry name" value="Transglutaminase-like_Cys_pept"/>
</dbReference>
<dbReference type="PANTHER" id="PTHR39327:SF1">
    <property type="entry name" value="BLR5470 PROTEIN"/>
    <property type="match status" value="1"/>
</dbReference>
<accession>A0ABR6L9F4</accession>
<reference evidence="1 2" key="1">
    <citation type="submission" date="2020-08" db="EMBL/GenBank/DDBJ databases">
        <title>Genomic Encyclopedia of Type Strains, Phase IV (KMG-IV): sequencing the most valuable type-strain genomes for metagenomic binning, comparative biology and taxonomic classification.</title>
        <authorList>
            <person name="Goeker M."/>
        </authorList>
    </citation>
    <scope>NUCLEOTIDE SEQUENCE [LARGE SCALE GENOMIC DNA]</scope>
    <source>
        <strain evidence="1 2">DSM 7050</strain>
    </source>
</reference>
<gene>
    <name evidence="1" type="ORF">GGQ99_005214</name>
</gene>
<dbReference type="EMBL" id="JACHOT010000014">
    <property type="protein sequence ID" value="MBB4653423.1"/>
    <property type="molecule type" value="Genomic_DNA"/>
</dbReference>
<proteinExistence type="predicted"/>
<keyword evidence="2" id="KW-1185">Reference proteome</keyword>
<dbReference type="Proteomes" id="UP000539538">
    <property type="component" value="Unassembled WGS sequence"/>
</dbReference>
<name>A0ABR6L9F4_9HYPH</name>
<dbReference type="PROSITE" id="PS51257">
    <property type="entry name" value="PROKAR_LIPOPROTEIN"/>
    <property type="match status" value="1"/>
</dbReference>
<dbReference type="RefSeq" id="WP_246389756.1">
    <property type="nucleotide sequence ID" value="NZ_BAAAVZ010000031.1"/>
</dbReference>
<protein>
    <submittedName>
        <fullName evidence="1">Transglutaminase-like cysteine proteinase</fullName>
    </submittedName>
</protein>
<dbReference type="Pfam" id="PF06035">
    <property type="entry name" value="Peptidase_C93"/>
    <property type="match status" value="1"/>
</dbReference>